<evidence type="ECO:0000313" key="12">
    <source>
        <dbReference type="Proteomes" id="UP000028999"/>
    </source>
</evidence>
<dbReference type="InterPro" id="IPR023395">
    <property type="entry name" value="MCP_dom_sf"/>
</dbReference>
<evidence type="ECO:0000256" key="9">
    <source>
        <dbReference type="RuleBase" id="RU000488"/>
    </source>
</evidence>
<dbReference type="Gene3D" id="1.50.40.10">
    <property type="entry name" value="Mitochondrial carrier domain"/>
    <property type="match status" value="1"/>
</dbReference>
<protein>
    <submittedName>
        <fullName evidence="11">BnaA04g17170D protein</fullName>
    </submittedName>
</protein>
<dbReference type="AlphaFoldDB" id="A0A078GTB6"/>
<dbReference type="STRING" id="3708.A0A078GTB6"/>
<evidence type="ECO:0000256" key="8">
    <source>
        <dbReference type="PROSITE-ProRule" id="PRU00282"/>
    </source>
</evidence>
<evidence type="ECO:0000313" key="11">
    <source>
        <dbReference type="EMBL" id="CDY29710.1"/>
    </source>
</evidence>
<dbReference type="EMBL" id="LK032241">
    <property type="protein sequence ID" value="CDY29710.1"/>
    <property type="molecule type" value="Genomic_DNA"/>
</dbReference>
<keyword evidence="6 10" id="KW-1133">Transmembrane helix</keyword>
<evidence type="ECO:0000256" key="5">
    <source>
        <dbReference type="ARBA" id="ARBA00022737"/>
    </source>
</evidence>
<keyword evidence="7 8" id="KW-0472">Membrane</keyword>
<feature type="repeat" description="Solcar" evidence="8">
    <location>
        <begin position="4"/>
        <end position="80"/>
    </location>
</feature>
<dbReference type="Proteomes" id="UP000028999">
    <property type="component" value="Unassembled WGS sequence"/>
</dbReference>
<organism evidence="11 12">
    <name type="scientific">Brassica napus</name>
    <name type="common">Rape</name>
    <dbReference type="NCBI Taxonomy" id="3708"/>
    <lineage>
        <taxon>Eukaryota</taxon>
        <taxon>Viridiplantae</taxon>
        <taxon>Streptophyta</taxon>
        <taxon>Embryophyta</taxon>
        <taxon>Tracheophyta</taxon>
        <taxon>Spermatophyta</taxon>
        <taxon>Magnoliopsida</taxon>
        <taxon>eudicotyledons</taxon>
        <taxon>Gunneridae</taxon>
        <taxon>Pentapetalae</taxon>
        <taxon>rosids</taxon>
        <taxon>malvids</taxon>
        <taxon>Brassicales</taxon>
        <taxon>Brassicaceae</taxon>
        <taxon>Brassiceae</taxon>
        <taxon>Brassica</taxon>
    </lineage>
</organism>
<evidence type="ECO:0000256" key="4">
    <source>
        <dbReference type="ARBA" id="ARBA00022692"/>
    </source>
</evidence>
<dbReference type="InterPro" id="IPR018108">
    <property type="entry name" value="MCP_transmembrane"/>
</dbReference>
<dbReference type="Gramene" id="CDY29710">
    <property type="protein sequence ID" value="CDY29710"/>
    <property type="gene ID" value="GSBRNA2T00043492001"/>
</dbReference>
<dbReference type="PROSITE" id="PS50920">
    <property type="entry name" value="SOLCAR"/>
    <property type="match status" value="1"/>
</dbReference>
<evidence type="ECO:0000256" key="1">
    <source>
        <dbReference type="ARBA" id="ARBA00004141"/>
    </source>
</evidence>
<proteinExistence type="inferred from homology"/>
<reference evidence="11 12" key="1">
    <citation type="journal article" date="2014" name="Science">
        <title>Plant genetics. Early allopolyploid evolution in the post-Neolithic Brassica napus oilseed genome.</title>
        <authorList>
            <person name="Chalhoub B."/>
            <person name="Denoeud F."/>
            <person name="Liu S."/>
            <person name="Parkin I.A."/>
            <person name="Tang H."/>
            <person name="Wang X."/>
            <person name="Chiquet J."/>
            <person name="Belcram H."/>
            <person name="Tong C."/>
            <person name="Samans B."/>
            <person name="Correa M."/>
            <person name="Da Silva C."/>
            <person name="Just J."/>
            <person name="Falentin C."/>
            <person name="Koh C.S."/>
            <person name="Le Clainche I."/>
            <person name="Bernard M."/>
            <person name="Bento P."/>
            <person name="Noel B."/>
            <person name="Labadie K."/>
            <person name="Alberti A."/>
            <person name="Charles M."/>
            <person name="Arnaud D."/>
            <person name="Guo H."/>
            <person name="Daviaud C."/>
            <person name="Alamery S."/>
            <person name="Jabbari K."/>
            <person name="Zhao M."/>
            <person name="Edger P.P."/>
            <person name="Chelaifa H."/>
            <person name="Tack D."/>
            <person name="Lassalle G."/>
            <person name="Mestiri I."/>
            <person name="Schnel N."/>
            <person name="Le Paslier M.C."/>
            <person name="Fan G."/>
            <person name="Renault V."/>
            <person name="Bayer P.E."/>
            <person name="Golicz A.A."/>
            <person name="Manoli S."/>
            <person name="Lee T.H."/>
            <person name="Thi V.H."/>
            <person name="Chalabi S."/>
            <person name="Hu Q."/>
            <person name="Fan C."/>
            <person name="Tollenaere R."/>
            <person name="Lu Y."/>
            <person name="Battail C."/>
            <person name="Shen J."/>
            <person name="Sidebottom C.H."/>
            <person name="Wang X."/>
            <person name="Canaguier A."/>
            <person name="Chauveau A."/>
            <person name="Berard A."/>
            <person name="Deniot G."/>
            <person name="Guan M."/>
            <person name="Liu Z."/>
            <person name="Sun F."/>
            <person name="Lim Y.P."/>
            <person name="Lyons E."/>
            <person name="Town C.D."/>
            <person name="Bancroft I."/>
            <person name="Wang X."/>
            <person name="Meng J."/>
            <person name="Ma J."/>
            <person name="Pires J.C."/>
            <person name="King G.J."/>
            <person name="Brunel D."/>
            <person name="Delourme R."/>
            <person name="Renard M."/>
            <person name="Aury J.M."/>
            <person name="Adams K.L."/>
            <person name="Batley J."/>
            <person name="Snowdon R.J."/>
            <person name="Tost J."/>
            <person name="Edwards D."/>
            <person name="Zhou Y."/>
            <person name="Hua W."/>
            <person name="Sharpe A.G."/>
            <person name="Paterson A.H."/>
            <person name="Guan C."/>
            <person name="Wincker P."/>
        </authorList>
    </citation>
    <scope>NUCLEOTIDE SEQUENCE [LARGE SCALE GENOMIC DNA]</scope>
    <source>
        <strain evidence="12">cv. Darmor-bzh</strain>
    </source>
</reference>
<evidence type="ECO:0000256" key="2">
    <source>
        <dbReference type="ARBA" id="ARBA00006375"/>
    </source>
</evidence>
<keyword evidence="12" id="KW-1185">Reference proteome</keyword>
<dbReference type="PANTHER" id="PTHR45667">
    <property type="entry name" value="S-ADENOSYLMETHIONINE MITOCHONDRIAL CARRIER PROTEIN"/>
    <property type="match status" value="1"/>
</dbReference>
<comment type="similarity">
    <text evidence="2 9">Belongs to the mitochondrial carrier (TC 2.A.29) family.</text>
</comment>
<evidence type="ECO:0000256" key="7">
    <source>
        <dbReference type="ARBA" id="ARBA00023136"/>
    </source>
</evidence>
<comment type="subcellular location">
    <subcellularLocation>
        <location evidence="1">Membrane</location>
        <topology evidence="1">Multi-pass membrane protein</topology>
    </subcellularLocation>
</comment>
<dbReference type="SUPFAM" id="SSF103506">
    <property type="entry name" value="Mitochondrial carrier"/>
    <property type="match status" value="1"/>
</dbReference>
<dbReference type="GO" id="GO:0016020">
    <property type="term" value="C:membrane"/>
    <property type="evidence" value="ECO:0007669"/>
    <property type="project" value="UniProtKB-SubCell"/>
</dbReference>
<keyword evidence="4 8" id="KW-0812">Transmembrane</keyword>
<gene>
    <name evidence="11" type="primary">BnaA04g17170D</name>
    <name evidence="11" type="ORF">GSBRNA2T00043492001</name>
</gene>
<evidence type="ECO:0000256" key="6">
    <source>
        <dbReference type="ARBA" id="ARBA00022989"/>
    </source>
</evidence>
<sequence length="87" mass="9442">MLLNIIALVFFCNIIALVFFLSSLKQRLQAGMFNGVGEAIVGTWKQEGPGGFFRGTGPTLCREVPLYVVGMGLYAESKKMVAQALGR</sequence>
<keyword evidence="3 9" id="KW-0813">Transport</keyword>
<evidence type="ECO:0000256" key="10">
    <source>
        <dbReference type="SAM" id="Phobius"/>
    </source>
</evidence>
<dbReference type="Pfam" id="PF00153">
    <property type="entry name" value="Mito_carr"/>
    <property type="match status" value="1"/>
</dbReference>
<name>A0A078GTB6_BRANA</name>
<evidence type="ECO:0000256" key="3">
    <source>
        <dbReference type="ARBA" id="ARBA00022448"/>
    </source>
</evidence>
<feature type="transmembrane region" description="Helical" evidence="10">
    <location>
        <begin position="6"/>
        <end position="24"/>
    </location>
</feature>
<keyword evidence="5" id="KW-0677">Repeat</keyword>
<dbReference type="PaxDb" id="3708-A0A078GTB6"/>
<accession>A0A078GTB6</accession>